<evidence type="ECO:0000259" key="2">
    <source>
        <dbReference type="Pfam" id="PF07510"/>
    </source>
</evidence>
<keyword evidence="4" id="KW-1185">Reference proteome</keyword>
<feature type="compositionally biased region" description="Gly residues" evidence="1">
    <location>
        <begin position="225"/>
        <end position="236"/>
    </location>
</feature>
<accession>A0ABD3RII0</accession>
<dbReference type="AlphaFoldDB" id="A0ABD3RII0"/>
<proteinExistence type="predicted"/>
<feature type="region of interest" description="Disordered" evidence="1">
    <location>
        <begin position="285"/>
        <end position="304"/>
    </location>
</feature>
<name>A0ABD3RII0_9STRA</name>
<feature type="region of interest" description="Disordered" evidence="1">
    <location>
        <begin position="42"/>
        <end position="78"/>
    </location>
</feature>
<evidence type="ECO:0000313" key="3">
    <source>
        <dbReference type="EMBL" id="KAL3807270.1"/>
    </source>
</evidence>
<dbReference type="InterPro" id="IPR011089">
    <property type="entry name" value="GmrSD_C"/>
</dbReference>
<feature type="compositionally biased region" description="Low complexity" evidence="1">
    <location>
        <begin position="46"/>
        <end position="77"/>
    </location>
</feature>
<dbReference type="Pfam" id="PF07510">
    <property type="entry name" value="GmrSD_C"/>
    <property type="match status" value="1"/>
</dbReference>
<dbReference type="Proteomes" id="UP001530377">
    <property type="component" value="Unassembled WGS sequence"/>
</dbReference>
<organism evidence="3 4">
    <name type="scientific">Cyclostephanos tholiformis</name>
    <dbReference type="NCBI Taxonomy" id="382380"/>
    <lineage>
        <taxon>Eukaryota</taxon>
        <taxon>Sar</taxon>
        <taxon>Stramenopiles</taxon>
        <taxon>Ochrophyta</taxon>
        <taxon>Bacillariophyta</taxon>
        <taxon>Coscinodiscophyceae</taxon>
        <taxon>Thalassiosirophycidae</taxon>
        <taxon>Stephanodiscales</taxon>
        <taxon>Stephanodiscaceae</taxon>
        <taxon>Cyclostephanos</taxon>
    </lineage>
</organism>
<dbReference type="EMBL" id="JALLPB020000653">
    <property type="protein sequence ID" value="KAL3807270.1"/>
    <property type="molecule type" value="Genomic_DNA"/>
</dbReference>
<evidence type="ECO:0000256" key="1">
    <source>
        <dbReference type="SAM" id="MobiDB-lite"/>
    </source>
</evidence>
<feature type="region of interest" description="Disordered" evidence="1">
    <location>
        <begin position="219"/>
        <end position="240"/>
    </location>
</feature>
<gene>
    <name evidence="3" type="ORF">ACHAXA_004086</name>
</gene>
<evidence type="ECO:0000313" key="4">
    <source>
        <dbReference type="Proteomes" id="UP001530377"/>
    </source>
</evidence>
<dbReference type="PANTHER" id="PTHR35149:SF2">
    <property type="entry name" value="DUF262 DOMAIN-CONTAINING PROTEIN"/>
    <property type="match status" value="1"/>
</dbReference>
<sequence length="801" mass="87451">MIMRAVAIIPILGTVLPAAAAFVAIVPNLATSFAPNTAGFVAGPESSPSSSRAAPSSLLLSSPSSSDGSSPPRSSLPFFAASPMLRQQQQQQQQPQTAATVTLRLPLGTIFDGRDYIFVTESNVRSYEWTTREADLLMDDLIDAASLGGGGGRGGGGGGSGPTGLGLRAVPDIPTSDWDPNVYGLGNRYDVYDGQQRLVTLNLLLAGLRDSFRREADGLSSSRLAGGGGGGGGGDGKGGKRAVALAATAHEISGMLMPTKVRKSEVLRITLRRRDNVILERILMGGGGGDDDDDDSTTPDKYPQMSKEGRAALLSTLSPANSRILHNFVHLSNRLTSLTTRERLRLLDYVVERVHLLVCIPETSRIARNIVLSQQGRRRGMDNEPIDDFKGLVCFRYTLDEDDMYRTFDSWDALASEPVMSTGGTTRDDSAPAAIVGAIGSVGRDVLSSACLLRASASLRTKIRSSRDRGGGDEVYEWERWLRRQLYMRNDVSHNEVRQSDDDSAEQQQRQQLPSWQGKDFFVEEIAPASIALYKFRTGLWDGFVFLSKTTTRKQRDTTIARLNFLRDIALGVTSAKEAEIVILELLLRVEHGDDSSLSRYLDDILPLIEKTALWMALMRPSSMQRHARVFALLDSMDDFDSVGGLGMAKAMGDNERVVSSLREAMNLYEFGASIGGKRLAGAILKRMNAHLMIEEKKNVPDGGSDAAVVDVIEPNWTSEEGERVANRIGNLALVSSSALPAPRNRRAKKSSGSLWESKVKRYKKEPWILTRQVAEFDQWNVDAVHDQQGDVLSLMDLVWS</sequence>
<dbReference type="PANTHER" id="PTHR35149">
    <property type="entry name" value="SLL5132 PROTEIN"/>
    <property type="match status" value="1"/>
</dbReference>
<feature type="domain" description="GmrSD restriction endonucleases C-terminal" evidence="2">
    <location>
        <begin position="716"/>
        <end position="789"/>
    </location>
</feature>
<protein>
    <recommendedName>
        <fullName evidence="2">GmrSD restriction endonucleases C-terminal domain-containing protein</fullName>
    </recommendedName>
</protein>
<comment type="caution">
    <text evidence="3">The sequence shown here is derived from an EMBL/GenBank/DDBJ whole genome shotgun (WGS) entry which is preliminary data.</text>
</comment>
<reference evidence="3 4" key="1">
    <citation type="submission" date="2024-10" db="EMBL/GenBank/DDBJ databases">
        <title>Updated reference genomes for cyclostephanoid diatoms.</title>
        <authorList>
            <person name="Roberts W.R."/>
            <person name="Alverson A.J."/>
        </authorList>
    </citation>
    <scope>NUCLEOTIDE SEQUENCE [LARGE SCALE GENOMIC DNA]</scope>
    <source>
        <strain evidence="3 4">AJA228-03</strain>
    </source>
</reference>